<dbReference type="AlphaFoldDB" id="A0A7X5V3W0"/>
<dbReference type="GO" id="GO:0004177">
    <property type="term" value="F:aminopeptidase activity"/>
    <property type="evidence" value="ECO:0007669"/>
    <property type="project" value="UniProtKB-KW"/>
</dbReference>
<gene>
    <name evidence="4" type="ORF">FHR20_003993</name>
</gene>
<dbReference type="EMBL" id="JAASQV010000005">
    <property type="protein sequence ID" value="NIJ67015.1"/>
    <property type="molecule type" value="Genomic_DNA"/>
</dbReference>
<name>A0A7X5V3W0_9SPHN</name>
<evidence type="ECO:0000313" key="4">
    <source>
        <dbReference type="EMBL" id="NIJ67015.1"/>
    </source>
</evidence>
<dbReference type="PANTHER" id="PTHR42776">
    <property type="entry name" value="SERINE PEPTIDASE S9 FAMILY MEMBER"/>
    <property type="match status" value="1"/>
</dbReference>
<organism evidence="4 5">
    <name type="scientific">Sphingomonas leidyi</name>
    <dbReference type="NCBI Taxonomy" id="68569"/>
    <lineage>
        <taxon>Bacteria</taxon>
        <taxon>Pseudomonadati</taxon>
        <taxon>Pseudomonadota</taxon>
        <taxon>Alphaproteobacteria</taxon>
        <taxon>Sphingomonadales</taxon>
        <taxon>Sphingomonadaceae</taxon>
        <taxon>Sphingomonas</taxon>
    </lineage>
</organism>
<dbReference type="Gene3D" id="3.40.50.1820">
    <property type="entry name" value="alpha/beta hydrolase"/>
    <property type="match status" value="1"/>
</dbReference>
<sequence>MKYFVRAALLAASAVPALASAQSEDARNFGAREFVQQISLSPDGTQVAMIQPMPGHGAGLVVANVQTGASKVVLTASGEPDQLTSCRWASSTRIVCNIYIIEQLDQKLAFTRMVSLNADGSDLKLLSKRGSATALDIVQSGGDIIDWGPDGSNGSVLMTSMSVPEYSTGTHLANTREGMGVELVDATTLKRRSVELPRGGASEYISDGHGNVRVLGVAETRGTGMSTGRYTYSYRTSDSREWKKLGELVADGVGGYAGFNPYAVDRDANIVYGFDGKDGRMALYSIALDGNLTRKLVFAHPQVDVDGLIRIGRQRRVVGVSYATDKRNTEFFDPELQKLRTALGKALPGKPLVTFVDATADEKKLLLFAGGDTDPGTYYLYDKTSRQLAEVMPLRPGLAKTSLSPMRAVTFPAADGTAIPGYLTLPPGSDGKNLPAIVMPHGGPGSRDEWGFDWLAQFYAVRGFAVLQPNFRGSTGYGDAWFQKNGFQSWRTAIGDVNDGGRWLVAQGIAAPDKLAIVGWSYGGYAALQSPALDPDLFKAIVAIAPVTDLEALRKEALGFTNYDMVSKFIGSGPHVKEGSPAQNPQKIKAPVLMFHGDQDLNVGVGESRLMASKLRGAGKSVELVEFKGLDHQLDDDRARTQMLDKSDGFLRTALKLPARP</sequence>
<reference evidence="4 5" key="1">
    <citation type="submission" date="2020-03" db="EMBL/GenBank/DDBJ databases">
        <title>Genomic Encyclopedia of Type Strains, Phase IV (KMG-IV): sequencing the most valuable type-strain genomes for metagenomic binning, comparative biology and taxonomic classification.</title>
        <authorList>
            <person name="Goeker M."/>
        </authorList>
    </citation>
    <scope>NUCLEOTIDE SEQUENCE [LARGE SCALE GENOMIC DNA]</scope>
    <source>
        <strain evidence="4 5">DSM 4733</strain>
    </source>
</reference>
<dbReference type="PANTHER" id="PTHR42776:SF27">
    <property type="entry name" value="DIPEPTIDYL PEPTIDASE FAMILY MEMBER 6"/>
    <property type="match status" value="1"/>
</dbReference>
<keyword evidence="2" id="KW-0732">Signal</keyword>
<keyword evidence="4" id="KW-0031">Aminopeptidase</keyword>
<keyword evidence="4" id="KW-0645">Protease</keyword>
<evidence type="ECO:0000313" key="5">
    <source>
        <dbReference type="Proteomes" id="UP000564677"/>
    </source>
</evidence>
<protein>
    <submittedName>
        <fullName evidence="4">Dipeptidyl aminopeptidase/acylaminoacyl peptidase</fullName>
    </submittedName>
</protein>
<evidence type="ECO:0000256" key="2">
    <source>
        <dbReference type="SAM" id="SignalP"/>
    </source>
</evidence>
<feature type="chain" id="PRO_5030895279" evidence="2">
    <location>
        <begin position="20"/>
        <end position="661"/>
    </location>
</feature>
<dbReference type="Pfam" id="PF00326">
    <property type="entry name" value="Peptidase_S9"/>
    <property type="match status" value="1"/>
</dbReference>
<dbReference type="SUPFAM" id="SSF53474">
    <property type="entry name" value="alpha/beta-Hydrolases"/>
    <property type="match status" value="1"/>
</dbReference>
<dbReference type="InterPro" id="IPR001375">
    <property type="entry name" value="Peptidase_S9_cat"/>
</dbReference>
<comment type="caution">
    <text evidence="4">The sequence shown here is derived from an EMBL/GenBank/DDBJ whole genome shotgun (WGS) entry which is preliminary data.</text>
</comment>
<dbReference type="Proteomes" id="UP000564677">
    <property type="component" value="Unassembled WGS sequence"/>
</dbReference>
<keyword evidence="1" id="KW-0378">Hydrolase</keyword>
<proteinExistence type="predicted"/>
<dbReference type="RefSeq" id="WP_167301323.1">
    <property type="nucleotide sequence ID" value="NZ_JAASQV010000005.1"/>
</dbReference>
<evidence type="ECO:0000259" key="3">
    <source>
        <dbReference type="Pfam" id="PF00326"/>
    </source>
</evidence>
<dbReference type="InterPro" id="IPR029058">
    <property type="entry name" value="AB_hydrolase_fold"/>
</dbReference>
<dbReference type="GO" id="GO:0006508">
    <property type="term" value="P:proteolysis"/>
    <property type="evidence" value="ECO:0007669"/>
    <property type="project" value="InterPro"/>
</dbReference>
<dbReference type="GO" id="GO:0004252">
    <property type="term" value="F:serine-type endopeptidase activity"/>
    <property type="evidence" value="ECO:0007669"/>
    <property type="project" value="TreeGrafter"/>
</dbReference>
<evidence type="ECO:0000256" key="1">
    <source>
        <dbReference type="ARBA" id="ARBA00022801"/>
    </source>
</evidence>
<dbReference type="SUPFAM" id="SSF82171">
    <property type="entry name" value="DPP6 N-terminal domain-like"/>
    <property type="match status" value="1"/>
</dbReference>
<feature type="signal peptide" evidence="2">
    <location>
        <begin position="1"/>
        <end position="19"/>
    </location>
</feature>
<keyword evidence="5" id="KW-1185">Reference proteome</keyword>
<feature type="domain" description="Peptidase S9 prolyl oligopeptidase catalytic" evidence="3">
    <location>
        <begin position="450"/>
        <end position="656"/>
    </location>
</feature>
<accession>A0A7X5V3W0</accession>